<dbReference type="GO" id="GO:0051082">
    <property type="term" value="F:unfolded protein binding"/>
    <property type="evidence" value="ECO:0007669"/>
    <property type="project" value="TreeGrafter"/>
</dbReference>
<dbReference type="PANTHER" id="PTHR31996">
    <property type="entry name" value="COILED-COIL DOMAIN-CONTAINING PROTEIN 115"/>
    <property type="match status" value="1"/>
</dbReference>
<gene>
    <name evidence="3" type="ORF">Gotri_022369</name>
</gene>
<protein>
    <recommendedName>
        <fullName evidence="1">Vacuolar ATPase assembly protein VMA22</fullName>
    </recommendedName>
</protein>
<evidence type="ECO:0000313" key="3">
    <source>
        <dbReference type="EMBL" id="MBA0759484.1"/>
    </source>
</evidence>
<evidence type="ECO:0000313" key="4">
    <source>
        <dbReference type="Proteomes" id="UP000593568"/>
    </source>
</evidence>
<evidence type="ECO:0000256" key="1">
    <source>
        <dbReference type="ARBA" id="ARBA00093634"/>
    </source>
</evidence>
<dbReference type="GO" id="GO:0070072">
    <property type="term" value="P:vacuolar proton-transporting V-type ATPase complex assembly"/>
    <property type="evidence" value="ECO:0007669"/>
    <property type="project" value="InterPro"/>
</dbReference>
<comment type="caution">
    <text evidence="3">The sequence shown here is derived from an EMBL/GenBank/DDBJ whole genome shotgun (WGS) entry which is preliminary data.</text>
</comment>
<reference evidence="3 4" key="1">
    <citation type="journal article" date="2019" name="Genome Biol. Evol.">
        <title>Insights into the evolution of the New World diploid cottons (Gossypium, subgenus Houzingenia) based on genome sequencing.</title>
        <authorList>
            <person name="Grover C.E."/>
            <person name="Arick M.A. 2nd"/>
            <person name="Thrash A."/>
            <person name="Conover J.L."/>
            <person name="Sanders W.S."/>
            <person name="Peterson D.G."/>
            <person name="Frelichowski J.E."/>
            <person name="Scheffler J.A."/>
            <person name="Scheffler B.E."/>
            <person name="Wendel J.F."/>
        </authorList>
    </citation>
    <scope>NUCLEOTIDE SEQUENCE [LARGE SCALE GENOMIC DNA]</scope>
    <source>
        <strain evidence="3">8</strain>
        <tissue evidence="3">Leaf</tissue>
    </source>
</reference>
<accession>A0A7J9DFY6</accession>
<sequence>MHRDTGIVSMYKFIARCQIHANVYVLSMRATSLRKIAYTRTVPSTHISRWKVVSYTYEEGLPCRGKVTTIVDVCYEIRGSIGLYGVICAQVCDDPTRIFLKNENLRSLKLEASCMYASLIAMAYSREEGGIFGFRKMEVVDHETPSLENGQTDKEVEENANVLQFTDSMDAYLTLIHSLSSTLRRGWLELASARHSMGASRVNTVLLDHTSHPAATSLLVTQDEGKVDSGKPHFTLCKWASSSNENSLLGEKQSSQDKLHPQLRHRGSTELYEEKTSSENKASGEVDDPVQKERSKSLSMFGTLVSPKLRAAQLSFEAALETLVEIANMRSEMLCAFDQVNMKLEGRKDEK</sequence>
<dbReference type="AlphaFoldDB" id="A0A7J9DFY6"/>
<keyword evidence="4" id="KW-1185">Reference proteome</keyword>
<evidence type="ECO:0000256" key="2">
    <source>
        <dbReference type="SAM" id="MobiDB-lite"/>
    </source>
</evidence>
<dbReference type="InterPro" id="IPR040357">
    <property type="entry name" value="Vma22/CCDC115"/>
</dbReference>
<dbReference type="Pfam" id="PF21730">
    <property type="entry name" value="Vma22_CCDC115"/>
    <property type="match status" value="1"/>
</dbReference>
<name>A0A7J9DFY6_9ROSI</name>
<feature type="compositionally biased region" description="Basic and acidic residues" evidence="2">
    <location>
        <begin position="272"/>
        <end position="294"/>
    </location>
</feature>
<proteinExistence type="predicted"/>
<dbReference type="PANTHER" id="PTHR31996:SF2">
    <property type="entry name" value="COILED-COIL DOMAIN-CONTAINING PROTEIN 115"/>
    <property type="match status" value="1"/>
</dbReference>
<dbReference type="Proteomes" id="UP000593568">
    <property type="component" value="Unassembled WGS sequence"/>
</dbReference>
<organism evidence="3 4">
    <name type="scientific">Gossypium trilobum</name>
    <dbReference type="NCBI Taxonomy" id="34281"/>
    <lineage>
        <taxon>Eukaryota</taxon>
        <taxon>Viridiplantae</taxon>
        <taxon>Streptophyta</taxon>
        <taxon>Embryophyta</taxon>
        <taxon>Tracheophyta</taxon>
        <taxon>Spermatophyta</taxon>
        <taxon>Magnoliopsida</taxon>
        <taxon>eudicotyledons</taxon>
        <taxon>Gunneridae</taxon>
        <taxon>Pentapetalae</taxon>
        <taxon>rosids</taxon>
        <taxon>malvids</taxon>
        <taxon>Malvales</taxon>
        <taxon>Malvaceae</taxon>
        <taxon>Malvoideae</taxon>
        <taxon>Gossypium</taxon>
    </lineage>
</organism>
<feature type="region of interest" description="Disordered" evidence="2">
    <location>
        <begin position="247"/>
        <end position="294"/>
    </location>
</feature>
<dbReference type="EMBL" id="JABEZW010000002">
    <property type="protein sequence ID" value="MBA0759484.1"/>
    <property type="molecule type" value="Genomic_DNA"/>
</dbReference>